<organism evidence="2 3">
    <name type="scientific">Comamonas terrigena</name>
    <dbReference type="NCBI Taxonomy" id="32013"/>
    <lineage>
        <taxon>Bacteria</taxon>
        <taxon>Pseudomonadati</taxon>
        <taxon>Pseudomonadota</taxon>
        <taxon>Betaproteobacteria</taxon>
        <taxon>Burkholderiales</taxon>
        <taxon>Comamonadaceae</taxon>
        <taxon>Comamonas</taxon>
    </lineage>
</organism>
<protein>
    <submittedName>
        <fullName evidence="2">DUF2501 family protein</fullName>
    </submittedName>
</protein>
<gene>
    <name evidence="2" type="ORF">CRM82_00520</name>
</gene>
<evidence type="ECO:0000313" key="3">
    <source>
        <dbReference type="Proteomes" id="UP000220246"/>
    </source>
</evidence>
<reference evidence="3" key="1">
    <citation type="submission" date="2017-09" db="EMBL/GenBank/DDBJ databases">
        <title>FDA dAtabase for Regulatory Grade micrObial Sequences (FDA-ARGOS): Supporting development and validation of Infectious Disease Dx tests.</title>
        <authorList>
            <person name="Minogue T."/>
            <person name="Wolcott M."/>
            <person name="Wasieloski L."/>
            <person name="Aguilar W."/>
            <person name="Moore D."/>
            <person name="Tallon L."/>
            <person name="Sadzewicz L."/>
            <person name="Ott S."/>
            <person name="Zhao X."/>
            <person name="Nagaraj S."/>
            <person name="Vavikolanu K."/>
            <person name="Aluvathingal J."/>
            <person name="Nadendla S."/>
            <person name="Sichtig H."/>
        </authorList>
    </citation>
    <scope>NUCLEOTIDE SEQUENCE [LARGE SCALE GENOMIC DNA]</scope>
    <source>
        <strain evidence="3">FDAARGOS_394</strain>
    </source>
</reference>
<evidence type="ECO:0000313" key="2">
    <source>
        <dbReference type="EMBL" id="PEH87298.1"/>
    </source>
</evidence>
<feature type="chain" id="PRO_5013264414" evidence="1">
    <location>
        <begin position="24"/>
        <end position="170"/>
    </location>
</feature>
<keyword evidence="3" id="KW-1185">Reference proteome</keyword>
<dbReference type="EMBL" id="PDEA01000001">
    <property type="protein sequence ID" value="PEH87298.1"/>
    <property type="molecule type" value="Genomic_DNA"/>
</dbReference>
<name>A0A2A7UPV7_COMTR</name>
<dbReference type="GeneID" id="80803219"/>
<dbReference type="RefSeq" id="WP_066541050.1">
    <property type="nucleotide sequence ID" value="NZ_JAOBYP010000004.1"/>
</dbReference>
<proteinExistence type="predicted"/>
<dbReference type="STRING" id="1219032.GCA_001515545_03657"/>
<dbReference type="InterPro" id="IPR019637">
    <property type="entry name" value="DUF2501"/>
</dbReference>
<dbReference type="OrthoDB" id="8565817at2"/>
<dbReference type="Pfam" id="PF10696">
    <property type="entry name" value="DUF2501"/>
    <property type="match status" value="1"/>
</dbReference>
<evidence type="ECO:0000256" key="1">
    <source>
        <dbReference type="SAM" id="SignalP"/>
    </source>
</evidence>
<comment type="caution">
    <text evidence="2">The sequence shown here is derived from an EMBL/GenBank/DDBJ whole genome shotgun (WGS) entry which is preliminary data.</text>
</comment>
<sequence>MRTAFATALLTATLAAATLPAQAAGWGDALRDGASKLGSGSGSAASEGSSSGLGGLLGGNSGSTGSAAGLSALGLGGLTGSGTASNAAGVITYCMKNNYLNADKASQVKDQLLGKLGLGQKEEPKDQGYQNGLMGMVTGSDGKSFSLDKVKSNVKEKACDFVLNNAQSLL</sequence>
<feature type="signal peptide" evidence="1">
    <location>
        <begin position="1"/>
        <end position="23"/>
    </location>
</feature>
<dbReference type="Proteomes" id="UP000220246">
    <property type="component" value="Unassembled WGS sequence"/>
</dbReference>
<keyword evidence="1" id="KW-0732">Signal</keyword>
<accession>A0A2A7UPV7</accession>
<dbReference type="AlphaFoldDB" id="A0A2A7UPV7"/>
<dbReference type="NCBIfam" id="NF008665">
    <property type="entry name" value="PRK11667.1-3"/>
    <property type="match status" value="1"/>
</dbReference>